<proteinExistence type="predicted"/>
<evidence type="ECO:0000313" key="3">
    <source>
        <dbReference type="Proteomes" id="UP001203338"/>
    </source>
</evidence>
<dbReference type="RefSeq" id="WP_249702060.1">
    <property type="nucleotide sequence ID" value="NZ_JAMFLX010000156.1"/>
</dbReference>
<dbReference type="InterPro" id="IPR001296">
    <property type="entry name" value="Glyco_trans_1"/>
</dbReference>
<feature type="non-terminal residue" evidence="2">
    <location>
        <position position="119"/>
    </location>
</feature>
<dbReference type="PANTHER" id="PTHR45947:SF13">
    <property type="entry name" value="TRANSFERASE"/>
    <property type="match status" value="1"/>
</dbReference>
<dbReference type="Proteomes" id="UP001203338">
    <property type="component" value="Unassembled WGS sequence"/>
</dbReference>
<dbReference type="InterPro" id="IPR050194">
    <property type="entry name" value="Glycosyltransferase_grp1"/>
</dbReference>
<gene>
    <name evidence="2" type="ORF">M3P05_20765</name>
</gene>
<dbReference type="EC" id="2.4.-.-" evidence="2"/>
<keyword evidence="2" id="KW-0328">Glycosyltransferase</keyword>
<dbReference type="EMBL" id="JAMFLX010000156">
    <property type="protein sequence ID" value="MCL6272350.1"/>
    <property type="molecule type" value="Genomic_DNA"/>
</dbReference>
<sequence length="119" mass="12926">VIYNPIPVHPAACGEVEKNGILYVGNISKEKGAIRLLEAYRKSGLNIPLRYVGTGNLEPVLKKKIAEYSLTNQVEVLGYLEHAAVLEMMATSQLLVLPSYHEAMGYSAIEALSVSTPVV</sequence>
<evidence type="ECO:0000259" key="1">
    <source>
        <dbReference type="Pfam" id="PF00534"/>
    </source>
</evidence>
<dbReference type="SUPFAM" id="SSF53756">
    <property type="entry name" value="UDP-Glycosyltransferase/glycogen phosphorylase"/>
    <property type="match status" value="1"/>
</dbReference>
<keyword evidence="2" id="KW-0808">Transferase</keyword>
<reference evidence="2 3" key="1">
    <citation type="submission" date="2022-05" db="EMBL/GenBank/DDBJ databases">
        <authorList>
            <person name="Park J.-S."/>
        </authorList>
    </citation>
    <scope>NUCLEOTIDE SEQUENCE [LARGE SCALE GENOMIC DNA]</scope>
    <source>
        <strain evidence="2 3">2012CJ34-2</strain>
    </source>
</reference>
<evidence type="ECO:0000313" key="2">
    <source>
        <dbReference type="EMBL" id="MCL6272350.1"/>
    </source>
</evidence>
<comment type="caution">
    <text evidence="2">The sequence shown here is derived from an EMBL/GenBank/DDBJ whole genome shotgun (WGS) entry which is preliminary data.</text>
</comment>
<accession>A0ABT0PLT0</accession>
<feature type="non-terminal residue" evidence="2">
    <location>
        <position position="1"/>
    </location>
</feature>
<organism evidence="2 3">
    <name type="scientific">Parendozoicomonas callyspongiae</name>
    <dbReference type="NCBI Taxonomy" id="2942213"/>
    <lineage>
        <taxon>Bacteria</taxon>
        <taxon>Pseudomonadati</taxon>
        <taxon>Pseudomonadota</taxon>
        <taxon>Gammaproteobacteria</taxon>
        <taxon>Oceanospirillales</taxon>
        <taxon>Endozoicomonadaceae</taxon>
        <taxon>Parendozoicomonas</taxon>
    </lineage>
</organism>
<protein>
    <submittedName>
        <fullName evidence="2">Glycosyltransferase</fullName>
        <ecNumber evidence="2">2.4.-.-</ecNumber>
    </submittedName>
</protein>
<feature type="domain" description="Glycosyl transferase family 1" evidence="1">
    <location>
        <begin position="17"/>
        <end position="119"/>
    </location>
</feature>
<dbReference type="Gene3D" id="3.40.50.2000">
    <property type="entry name" value="Glycogen Phosphorylase B"/>
    <property type="match status" value="1"/>
</dbReference>
<dbReference type="GO" id="GO:0016757">
    <property type="term" value="F:glycosyltransferase activity"/>
    <property type="evidence" value="ECO:0007669"/>
    <property type="project" value="UniProtKB-KW"/>
</dbReference>
<keyword evidence="3" id="KW-1185">Reference proteome</keyword>
<dbReference type="PANTHER" id="PTHR45947">
    <property type="entry name" value="SULFOQUINOVOSYL TRANSFERASE SQD2"/>
    <property type="match status" value="1"/>
</dbReference>
<name>A0ABT0PLT0_9GAMM</name>
<dbReference type="Pfam" id="PF00534">
    <property type="entry name" value="Glycos_transf_1"/>
    <property type="match status" value="1"/>
</dbReference>